<feature type="compositionally biased region" description="Acidic residues" evidence="1">
    <location>
        <begin position="21"/>
        <end position="37"/>
    </location>
</feature>
<keyword evidence="3" id="KW-1185">Reference proteome</keyword>
<reference evidence="2" key="1">
    <citation type="journal article" date="2020" name="New Phytol.">
        <title>Comparative genomics reveals dynamic genome evolution in host specialist ectomycorrhizal fungi.</title>
        <authorList>
            <person name="Lofgren L.A."/>
            <person name="Nguyen N.H."/>
            <person name="Vilgalys R."/>
            <person name="Ruytinx J."/>
            <person name="Liao H.L."/>
            <person name="Branco S."/>
            <person name="Kuo A."/>
            <person name="LaButti K."/>
            <person name="Lipzen A."/>
            <person name="Andreopoulos W."/>
            <person name="Pangilinan J."/>
            <person name="Riley R."/>
            <person name="Hundley H."/>
            <person name="Na H."/>
            <person name="Barry K."/>
            <person name="Grigoriev I.V."/>
            <person name="Stajich J.E."/>
            <person name="Kennedy P.G."/>
        </authorList>
    </citation>
    <scope>NUCLEOTIDE SEQUENCE</scope>
    <source>
        <strain evidence="2">FC203</strain>
    </source>
</reference>
<organism evidence="2 3">
    <name type="scientific">Suillus fuscotomentosus</name>
    <dbReference type="NCBI Taxonomy" id="1912939"/>
    <lineage>
        <taxon>Eukaryota</taxon>
        <taxon>Fungi</taxon>
        <taxon>Dikarya</taxon>
        <taxon>Basidiomycota</taxon>
        <taxon>Agaricomycotina</taxon>
        <taxon>Agaricomycetes</taxon>
        <taxon>Agaricomycetidae</taxon>
        <taxon>Boletales</taxon>
        <taxon>Suillineae</taxon>
        <taxon>Suillaceae</taxon>
        <taxon>Suillus</taxon>
    </lineage>
</organism>
<proteinExistence type="predicted"/>
<dbReference type="AlphaFoldDB" id="A0AAD4DXP8"/>
<dbReference type="EMBL" id="JABBWK010000075">
    <property type="protein sequence ID" value="KAG1894784.1"/>
    <property type="molecule type" value="Genomic_DNA"/>
</dbReference>
<dbReference type="RefSeq" id="XP_041220360.1">
    <property type="nucleotide sequence ID" value="XM_041377496.1"/>
</dbReference>
<evidence type="ECO:0000256" key="1">
    <source>
        <dbReference type="SAM" id="MobiDB-lite"/>
    </source>
</evidence>
<gene>
    <name evidence="2" type="ORF">F5891DRAFT_984802</name>
</gene>
<feature type="region of interest" description="Disordered" evidence="1">
    <location>
        <begin position="1"/>
        <end position="51"/>
    </location>
</feature>
<protein>
    <submittedName>
        <fullName evidence="2">Uncharacterized protein</fullName>
    </submittedName>
</protein>
<dbReference type="Proteomes" id="UP001195769">
    <property type="component" value="Unassembled WGS sequence"/>
</dbReference>
<name>A0AAD4DXP8_9AGAM</name>
<feature type="compositionally biased region" description="Acidic residues" evidence="1">
    <location>
        <begin position="1"/>
        <end position="12"/>
    </location>
</feature>
<dbReference type="GeneID" id="64671794"/>
<sequence length="201" mass="22010">MEGSDDEDEDEGSGSGSGSGEDSDEERHEDEDNEGDANQDPHTTEYLIDDDIADEMDEFGYTGLDQVLVEDEDDDALLDDDALGAEDGEEALGASSTHSYCTMINQITLKNGQTESNAGIGAHRDERCKLITVQYTHGRDARKSRQCLARSVGGSRVFCTCLHDLGILASASWYPTTNRLQESKLDWTTVLPRQRVVTVKA</sequence>
<evidence type="ECO:0000313" key="2">
    <source>
        <dbReference type="EMBL" id="KAG1894784.1"/>
    </source>
</evidence>
<comment type="caution">
    <text evidence="2">The sequence shown here is derived from an EMBL/GenBank/DDBJ whole genome shotgun (WGS) entry which is preliminary data.</text>
</comment>
<accession>A0AAD4DXP8</accession>
<evidence type="ECO:0000313" key="3">
    <source>
        <dbReference type="Proteomes" id="UP001195769"/>
    </source>
</evidence>